<dbReference type="AlphaFoldDB" id="A0A0K1JGD5"/>
<dbReference type="PANTHER" id="PTHR46609:SF6">
    <property type="entry name" value="EXONUCLEASE, PHAGE-TYPE_RECB, C-TERMINAL DOMAIN-CONTAINING PROTEIN-RELATED"/>
    <property type="match status" value="1"/>
</dbReference>
<accession>A0A0K1JGD5</accession>
<name>A0A0K1JGD5_9MICO</name>
<dbReference type="InterPro" id="IPR011335">
    <property type="entry name" value="Restrct_endonuc-II-like"/>
</dbReference>
<sequence length="228" mass="25255">MTLTTYPNLIQGTDEWLQARCGIVTASVVGKLLTPTLKVADNDTSRGLLRTLVAERITGHVEDTVRTPDMWRGVEMEPYAREIYAERYAHTPVHEMGFMVRDGIDGRRLGYSPDGLVAKDGAIEIKCPQPKEHVRVLLADEVPAGYMAQIQTGLLVSGRSWCDYVSYSGGLPLYVKRVKRDPAWREAIVAALAQFEENAAAMVAAYEVAATRYPATERIPELGEMEIA</sequence>
<dbReference type="OrthoDB" id="1245848at2"/>
<proteinExistence type="predicted"/>
<dbReference type="KEGG" id="lmoi:VV02_07755"/>
<dbReference type="STRING" id="571913.VV02_07755"/>
<dbReference type="InterPro" id="IPR011604">
    <property type="entry name" value="PDDEXK-like_dom_sf"/>
</dbReference>
<evidence type="ECO:0000313" key="3">
    <source>
        <dbReference type="Proteomes" id="UP000066480"/>
    </source>
</evidence>
<dbReference type="InterPro" id="IPR019080">
    <property type="entry name" value="YqaJ_viral_recombinase"/>
</dbReference>
<reference evidence="2 3" key="1">
    <citation type="submission" date="2015-03" db="EMBL/GenBank/DDBJ databases">
        <title>Luteipulveratus halotolerans sp. nov., a novel actinobacterium (Dermacoccaceae) from Sarawak, Malaysia.</title>
        <authorList>
            <person name="Juboi H."/>
            <person name="Basik A."/>
            <person name="Shamsul S.S."/>
            <person name="Arnold P."/>
            <person name="Schmitt E.K."/>
            <person name="Sanglier J.-J."/>
            <person name="Yeo T."/>
        </authorList>
    </citation>
    <scope>NUCLEOTIDE SEQUENCE [LARGE SCALE GENOMIC DNA]</scope>
    <source>
        <strain evidence="2 3">MN07-A0370</strain>
    </source>
</reference>
<dbReference type="Gene3D" id="3.90.320.10">
    <property type="match status" value="1"/>
</dbReference>
<organism evidence="2 3">
    <name type="scientific">Luteipulveratus mongoliensis</name>
    <dbReference type="NCBI Taxonomy" id="571913"/>
    <lineage>
        <taxon>Bacteria</taxon>
        <taxon>Bacillati</taxon>
        <taxon>Actinomycetota</taxon>
        <taxon>Actinomycetes</taxon>
        <taxon>Micrococcales</taxon>
        <taxon>Dermacoccaceae</taxon>
        <taxon>Luteipulveratus</taxon>
    </lineage>
</organism>
<dbReference type="CDD" id="cd22343">
    <property type="entry name" value="PDDEXK_lambda_exonuclease-like"/>
    <property type="match status" value="1"/>
</dbReference>
<gene>
    <name evidence="2" type="ORF">VV02_07755</name>
</gene>
<evidence type="ECO:0000313" key="2">
    <source>
        <dbReference type="EMBL" id="AKU15772.1"/>
    </source>
</evidence>
<dbReference type="Pfam" id="PF09588">
    <property type="entry name" value="YqaJ"/>
    <property type="match status" value="1"/>
</dbReference>
<dbReference type="RefSeq" id="WP_052590844.1">
    <property type="nucleotide sequence ID" value="NZ_CP011112.1"/>
</dbReference>
<dbReference type="InterPro" id="IPR051703">
    <property type="entry name" value="NF-kappa-B_Signaling_Reg"/>
</dbReference>
<dbReference type="SUPFAM" id="SSF52980">
    <property type="entry name" value="Restriction endonuclease-like"/>
    <property type="match status" value="1"/>
</dbReference>
<dbReference type="PANTHER" id="PTHR46609">
    <property type="entry name" value="EXONUCLEASE, PHAGE-TYPE/RECB, C-TERMINAL DOMAIN-CONTAINING PROTEIN"/>
    <property type="match status" value="1"/>
</dbReference>
<dbReference type="Proteomes" id="UP000066480">
    <property type="component" value="Chromosome"/>
</dbReference>
<feature type="domain" description="YqaJ viral recombinase" evidence="1">
    <location>
        <begin position="15"/>
        <end position="159"/>
    </location>
</feature>
<protein>
    <recommendedName>
        <fullName evidence="1">YqaJ viral recombinase domain-containing protein</fullName>
    </recommendedName>
</protein>
<evidence type="ECO:0000259" key="1">
    <source>
        <dbReference type="Pfam" id="PF09588"/>
    </source>
</evidence>
<keyword evidence="3" id="KW-1185">Reference proteome</keyword>
<dbReference type="EMBL" id="CP011112">
    <property type="protein sequence ID" value="AKU15772.1"/>
    <property type="molecule type" value="Genomic_DNA"/>
</dbReference>